<comment type="caution">
    <text evidence="2">The sequence shown here is derived from an EMBL/GenBank/DDBJ whole genome shotgun (WGS) entry which is preliminary data.</text>
</comment>
<reference evidence="2 3" key="1">
    <citation type="journal article" date="2019" name="Microbiol. Resour. Announc.">
        <title>Draft Genome Sequences of Type Strains of Gordonibacter faecihominis, Paraeggerthella hongkongensis, Parvibacter caecicola,Slackia equolifaciens, Slackia faecicanis, and Slackia isoflavoniconvertens.</title>
        <authorList>
            <person name="Danylec N."/>
            <person name="Stoll D.A."/>
            <person name="Dotsch A."/>
            <person name="Huch M."/>
        </authorList>
    </citation>
    <scope>NUCLEOTIDE SEQUENCE [LARGE SCALE GENOMIC DNA]</scope>
    <source>
        <strain evidence="2 3">DSM 18785</strain>
    </source>
</reference>
<evidence type="ECO:0000313" key="3">
    <source>
        <dbReference type="Proteomes" id="UP000278327"/>
    </source>
</evidence>
<dbReference type="AlphaFoldDB" id="A0A3N0ASR4"/>
<sequence>MGKVLIEDTRNQPGKHDLKRKYFDEHGYKVIRSKLYVGDYALVGGTVAVDTKQSIAEIHGNLTADHARFRRECVRAQDAGYQLHVLVENEFGVSCGADLIQWVEPEWAMRKRKRAKRHIDGAVLLRTMATMYRRYGVLFWFCRPEDAGRRVIEILEGGCPHGDG</sequence>
<protein>
    <recommendedName>
        <fullName evidence="1">ERCC4 domain-containing protein</fullName>
    </recommendedName>
</protein>
<dbReference type="SUPFAM" id="SSF52980">
    <property type="entry name" value="Restriction endonuclease-like"/>
    <property type="match status" value="1"/>
</dbReference>
<dbReference type="EMBL" id="QICA01000009">
    <property type="protein sequence ID" value="RNL37917.1"/>
    <property type="molecule type" value="Genomic_DNA"/>
</dbReference>
<name>A0A3N0ASR4_9ACTN</name>
<dbReference type="InterPro" id="IPR011335">
    <property type="entry name" value="Restrct_endonuc-II-like"/>
</dbReference>
<dbReference type="GO" id="GO:0006259">
    <property type="term" value="P:DNA metabolic process"/>
    <property type="evidence" value="ECO:0007669"/>
    <property type="project" value="UniProtKB-ARBA"/>
</dbReference>
<dbReference type="Proteomes" id="UP000278327">
    <property type="component" value="Unassembled WGS sequence"/>
</dbReference>
<dbReference type="RefSeq" id="WP_117284390.1">
    <property type="nucleotide sequence ID" value="NZ_JAMTCE010000006.1"/>
</dbReference>
<dbReference type="InterPro" id="IPR006166">
    <property type="entry name" value="ERCC4_domain"/>
</dbReference>
<evidence type="ECO:0000259" key="1">
    <source>
        <dbReference type="Pfam" id="PF02732"/>
    </source>
</evidence>
<dbReference type="Pfam" id="PF02732">
    <property type="entry name" value="ERCC4"/>
    <property type="match status" value="1"/>
</dbReference>
<organism evidence="2 3">
    <name type="scientific">Adlercreutzia equolifaciens subsp. celatus DSM 18785</name>
    <dbReference type="NCBI Taxonomy" id="1121021"/>
    <lineage>
        <taxon>Bacteria</taxon>
        <taxon>Bacillati</taxon>
        <taxon>Actinomycetota</taxon>
        <taxon>Coriobacteriia</taxon>
        <taxon>Eggerthellales</taxon>
        <taxon>Eggerthellaceae</taxon>
        <taxon>Adlercreutzia</taxon>
    </lineage>
</organism>
<dbReference type="GO" id="GO:0003677">
    <property type="term" value="F:DNA binding"/>
    <property type="evidence" value="ECO:0007669"/>
    <property type="project" value="InterPro"/>
</dbReference>
<evidence type="ECO:0000313" key="2">
    <source>
        <dbReference type="EMBL" id="RNL37917.1"/>
    </source>
</evidence>
<accession>A0A3N0ASR4</accession>
<gene>
    <name evidence="2" type="ORF">DMP10_06545</name>
</gene>
<proteinExistence type="predicted"/>
<keyword evidence="3" id="KW-1185">Reference proteome</keyword>
<dbReference type="Gene3D" id="3.40.50.10130">
    <property type="match status" value="1"/>
</dbReference>
<feature type="domain" description="ERCC4" evidence="1">
    <location>
        <begin position="9"/>
        <end position="146"/>
    </location>
</feature>
<dbReference type="GO" id="GO:0004518">
    <property type="term" value="F:nuclease activity"/>
    <property type="evidence" value="ECO:0007669"/>
    <property type="project" value="InterPro"/>
</dbReference>